<sequence>MLCNFSKILEKIIKNHLINYLEANKLLSKNQFGFRPGIGTEEALYSATSFIYNALDKGKKTLAIFLDLAKAFDMINHTELIRILSSFGMKTSSIKWFTSYLFKRNQIVMINGILSEEREIICGVPQGSVL</sequence>
<feature type="domain" description="Reverse transcriptase" evidence="1">
    <location>
        <begin position="1"/>
        <end position="130"/>
    </location>
</feature>
<name>A0A5E4MY92_9HEMI</name>
<protein>
    <recommendedName>
        <fullName evidence="1">Reverse transcriptase domain-containing protein</fullName>
    </recommendedName>
</protein>
<dbReference type="PROSITE" id="PS50878">
    <property type="entry name" value="RT_POL"/>
    <property type="match status" value="1"/>
</dbReference>
<dbReference type="OrthoDB" id="6630711at2759"/>
<dbReference type="Proteomes" id="UP000325440">
    <property type="component" value="Unassembled WGS sequence"/>
</dbReference>
<dbReference type="PANTHER" id="PTHR19446">
    <property type="entry name" value="REVERSE TRANSCRIPTASES"/>
    <property type="match status" value="1"/>
</dbReference>
<evidence type="ECO:0000313" key="3">
    <source>
        <dbReference type="Proteomes" id="UP000325440"/>
    </source>
</evidence>
<feature type="non-terminal residue" evidence="2">
    <location>
        <position position="130"/>
    </location>
</feature>
<dbReference type="InterPro" id="IPR000477">
    <property type="entry name" value="RT_dom"/>
</dbReference>
<gene>
    <name evidence="2" type="ORF">CINCED_3A004869</name>
</gene>
<dbReference type="Pfam" id="PF00078">
    <property type="entry name" value="RVT_1"/>
    <property type="match status" value="1"/>
</dbReference>
<proteinExistence type="predicted"/>
<keyword evidence="3" id="KW-1185">Reference proteome</keyword>
<evidence type="ECO:0000259" key="1">
    <source>
        <dbReference type="PROSITE" id="PS50878"/>
    </source>
</evidence>
<reference evidence="2 3" key="1">
    <citation type="submission" date="2019-08" db="EMBL/GenBank/DDBJ databases">
        <authorList>
            <person name="Alioto T."/>
            <person name="Alioto T."/>
            <person name="Gomez Garrido J."/>
        </authorList>
    </citation>
    <scope>NUCLEOTIDE SEQUENCE [LARGE SCALE GENOMIC DNA]</scope>
</reference>
<evidence type="ECO:0000313" key="2">
    <source>
        <dbReference type="EMBL" id="VVC35295.1"/>
    </source>
</evidence>
<dbReference type="EMBL" id="CABPRJ010001318">
    <property type="protein sequence ID" value="VVC35295.1"/>
    <property type="molecule type" value="Genomic_DNA"/>
</dbReference>
<dbReference type="SUPFAM" id="SSF56672">
    <property type="entry name" value="DNA/RNA polymerases"/>
    <property type="match status" value="1"/>
</dbReference>
<dbReference type="GO" id="GO:0071897">
    <property type="term" value="P:DNA biosynthetic process"/>
    <property type="evidence" value="ECO:0007669"/>
    <property type="project" value="UniProtKB-ARBA"/>
</dbReference>
<dbReference type="AlphaFoldDB" id="A0A5E4MY92"/>
<dbReference type="InterPro" id="IPR043502">
    <property type="entry name" value="DNA/RNA_pol_sf"/>
</dbReference>
<organism evidence="2 3">
    <name type="scientific">Cinara cedri</name>
    <dbReference type="NCBI Taxonomy" id="506608"/>
    <lineage>
        <taxon>Eukaryota</taxon>
        <taxon>Metazoa</taxon>
        <taxon>Ecdysozoa</taxon>
        <taxon>Arthropoda</taxon>
        <taxon>Hexapoda</taxon>
        <taxon>Insecta</taxon>
        <taxon>Pterygota</taxon>
        <taxon>Neoptera</taxon>
        <taxon>Paraneoptera</taxon>
        <taxon>Hemiptera</taxon>
        <taxon>Sternorrhyncha</taxon>
        <taxon>Aphidomorpha</taxon>
        <taxon>Aphidoidea</taxon>
        <taxon>Aphididae</taxon>
        <taxon>Lachninae</taxon>
        <taxon>Cinara</taxon>
    </lineage>
</organism>
<accession>A0A5E4MY92</accession>